<accession>A0A168NED6</accession>
<feature type="transmembrane region" description="Helical" evidence="1">
    <location>
        <begin position="39"/>
        <end position="59"/>
    </location>
</feature>
<name>A0A168NED6_9CLOT</name>
<reference evidence="2 3" key="1">
    <citation type="journal article" date="2015" name="Biotechnol. Bioeng.">
        <title>Genome sequence and phenotypic characterization of Caulobacter segnis.</title>
        <authorList>
            <person name="Patel S."/>
            <person name="Fletcher B."/>
            <person name="Scott D.C."/>
            <person name="Ely B."/>
        </authorList>
    </citation>
    <scope>NUCLEOTIDE SEQUENCE [LARGE SCALE GENOMIC DNA]</scope>
    <source>
        <strain evidence="2 3">ERI-2</strain>
    </source>
</reference>
<dbReference type="Proteomes" id="UP000077407">
    <property type="component" value="Unassembled WGS sequence"/>
</dbReference>
<dbReference type="InterPro" id="IPR008407">
    <property type="entry name" value="Brnchd-chn_aa_trnsp_AzlD"/>
</dbReference>
<dbReference type="OrthoDB" id="9811308at2"/>
<gene>
    <name evidence="2" type="ORF">WY13_02435</name>
</gene>
<sequence>MNMYIWYIIIGGCIVTILPRTLPVMLISRININDRTAEFLKYIPISILTALVVSSLFILNNKFSIDISNVLASIITAVVAVKKNDLLLTVIVGVISIAVLRMIF</sequence>
<dbReference type="RefSeq" id="WP_063555857.1">
    <property type="nucleotide sequence ID" value="NZ_LITT01000025.1"/>
</dbReference>
<evidence type="ECO:0000313" key="2">
    <source>
        <dbReference type="EMBL" id="OAA86319.1"/>
    </source>
</evidence>
<keyword evidence="1" id="KW-0472">Membrane</keyword>
<dbReference type="EMBL" id="LITT01000025">
    <property type="protein sequence ID" value="OAA86319.1"/>
    <property type="molecule type" value="Genomic_DNA"/>
</dbReference>
<organism evidence="2 3">
    <name type="scientific">Clostridium ljungdahlii</name>
    <dbReference type="NCBI Taxonomy" id="1538"/>
    <lineage>
        <taxon>Bacteria</taxon>
        <taxon>Bacillati</taxon>
        <taxon>Bacillota</taxon>
        <taxon>Clostridia</taxon>
        <taxon>Eubacteriales</taxon>
        <taxon>Clostridiaceae</taxon>
        <taxon>Clostridium</taxon>
    </lineage>
</organism>
<dbReference type="PATRIC" id="fig|1538.10.peg.2811"/>
<keyword evidence="1" id="KW-1133">Transmembrane helix</keyword>
<keyword evidence="1" id="KW-0812">Transmembrane</keyword>
<feature type="transmembrane region" description="Helical" evidence="1">
    <location>
        <begin position="6"/>
        <end position="27"/>
    </location>
</feature>
<protein>
    <submittedName>
        <fullName evidence="2">Branched-chain amino acid transport protein (AzlD)</fullName>
    </submittedName>
</protein>
<dbReference type="Pfam" id="PF05437">
    <property type="entry name" value="AzlD"/>
    <property type="match status" value="1"/>
</dbReference>
<dbReference type="AlphaFoldDB" id="A0A168NED6"/>
<feature type="transmembrane region" description="Helical" evidence="1">
    <location>
        <begin position="86"/>
        <end position="103"/>
    </location>
</feature>
<evidence type="ECO:0000256" key="1">
    <source>
        <dbReference type="SAM" id="Phobius"/>
    </source>
</evidence>
<proteinExistence type="predicted"/>
<comment type="caution">
    <text evidence="2">The sequence shown here is derived from an EMBL/GenBank/DDBJ whole genome shotgun (WGS) entry which is preliminary data.</text>
</comment>
<evidence type="ECO:0000313" key="3">
    <source>
        <dbReference type="Proteomes" id="UP000077407"/>
    </source>
</evidence>